<dbReference type="Proteomes" id="UP000076154">
    <property type="component" value="Unassembled WGS sequence"/>
</dbReference>
<keyword evidence="2" id="KW-1185">Reference proteome</keyword>
<dbReference type="InParanoid" id="A0A369K6L7"/>
<reference evidence="1" key="1">
    <citation type="submission" date="2018-04" db="EMBL/GenBank/DDBJ databases">
        <title>Whole genome sequencing of Hypsizygus marmoreus.</title>
        <authorList>
            <person name="Choi I.-G."/>
            <person name="Min B."/>
            <person name="Kim J.-G."/>
            <person name="Kim S."/>
            <person name="Oh Y.-L."/>
            <person name="Kong W.-S."/>
            <person name="Park H."/>
            <person name="Jeong J."/>
            <person name="Song E.-S."/>
        </authorList>
    </citation>
    <scope>NUCLEOTIDE SEQUENCE [LARGE SCALE GENOMIC DNA]</scope>
    <source>
        <strain evidence="1">51987-8</strain>
    </source>
</reference>
<evidence type="ECO:0000313" key="1">
    <source>
        <dbReference type="EMBL" id="RDB26536.1"/>
    </source>
</evidence>
<protein>
    <submittedName>
        <fullName evidence="1">Uncharacterized protein</fullName>
    </submittedName>
</protein>
<evidence type="ECO:0000313" key="2">
    <source>
        <dbReference type="Proteomes" id="UP000076154"/>
    </source>
</evidence>
<organism evidence="1 2">
    <name type="scientific">Hypsizygus marmoreus</name>
    <name type="common">White beech mushroom</name>
    <name type="synonym">Agaricus marmoreus</name>
    <dbReference type="NCBI Taxonomy" id="39966"/>
    <lineage>
        <taxon>Eukaryota</taxon>
        <taxon>Fungi</taxon>
        <taxon>Dikarya</taxon>
        <taxon>Basidiomycota</taxon>
        <taxon>Agaricomycotina</taxon>
        <taxon>Agaricomycetes</taxon>
        <taxon>Agaricomycetidae</taxon>
        <taxon>Agaricales</taxon>
        <taxon>Tricholomatineae</taxon>
        <taxon>Lyophyllaceae</taxon>
        <taxon>Hypsizygus</taxon>
    </lineage>
</organism>
<name>A0A369K6L7_HYPMA</name>
<sequence length="122" mass="13523">MTIHVAEFQPPPRAFQFSSPSIPMLPECHVDHNAHHSHATIAWKEKKHNHKQHLSWSEITPGSGTEAFDLYRIYSSIPWSQPCKQITGTSSSSSPHVPAIIPLTKKLYAAALTVTPPHASVK</sequence>
<comment type="caution">
    <text evidence="1">The sequence shown here is derived from an EMBL/GenBank/DDBJ whole genome shotgun (WGS) entry which is preliminary data.</text>
</comment>
<gene>
    <name evidence="1" type="ORF">Hypma_005687</name>
</gene>
<accession>A0A369K6L7</accession>
<dbReference type="EMBL" id="LUEZ02000029">
    <property type="protein sequence ID" value="RDB26536.1"/>
    <property type="molecule type" value="Genomic_DNA"/>
</dbReference>
<dbReference type="AlphaFoldDB" id="A0A369K6L7"/>
<proteinExistence type="predicted"/>